<dbReference type="Gene3D" id="1.20.1070.10">
    <property type="entry name" value="Rhodopsin 7-helix transmembrane proteins"/>
    <property type="match status" value="1"/>
</dbReference>
<evidence type="ECO:0000256" key="8">
    <source>
        <dbReference type="ARBA" id="ARBA00023170"/>
    </source>
</evidence>
<evidence type="ECO:0000259" key="11">
    <source>
        <dbReference type="PROSITE" id="PS50262"/>
    </source>
</evidence>
<dbReference type="OrthoDB" id="5859976at2759"/>
<dbReference type="InterPro" id="IPR017452">
    <property type="entry name" value="GPCR_Rhodpsn_7TM"/>
</dbReference>
<dbReference type="GO" id="GO:0007187">
    <property type="term" value="P:G protein-coupled receptor signaling pathway, coupled to cyclic nucleotide second messenger"/>
    <property type="evidence" value="ECO:0007669"/>
    <property type="project" value="TreeGrafter"/>
</dbReference>
<dbReference type="PANTHER" id="PTHR24247:SF228">
    <property type="entry name" value="5-HYDROXYTRYPTAMINE (SEROTONIN) RECEPTOR 2A, ISOFORM B"/>
    <property type="match status" value="1"/>
</dbReference>
<keyword evidence="6" id="KW-0297">G-protein coupled receptor</keyword>
<sequence length="139" mass="16014">MFLGEWPLGVAWCNVYVTCDVLACSSSIMHMCCISLGRYLGIRHPLRTRHHYSTMKLVCFKIAIVWFLSFLVSFSVTLLGLYNPKNIMPDPGVCVINNRAFFVFGSLVAFYIPMIIMVVTYALTVQFVHIFFDVLYYFK</sequence>
<name>A0A6G0ZHR2_APHCR</name>
<organism evidence="12 13">
    <name type="scientific">Aphis craccivora</name>
    <name type="common">Cowpea aphid</name>
    <dbReference type="NCBI Taxonomy" id="307492"/>
    <lineage>
        <taxon>Eukaryota</taxon>
        <taxon>Metazoa</taxon>
        <taxon>Ecdysozoa</taxon>
        <taxon>Arthropoda</taxon>
        <taxon>Hexapoda</taxon>
        <taxon>Insecta</taxon>
        <taxon>Pterygota</taxon>
        <taxon>Neoptera</taxon>
        <taxon>Paraneoptera</taxon>
        <taxon>Hemiptera</taxon>
        <taxon>Sternorrhyncha</taxon>
        <taxon>Aphidomorpha</taxon>
        <taxon>Aphidoidea</taxon>
        <taxon>Aphididae</taxon>
        <taxon>Aphidini</taxon>
        <taxon>Aphis</taxon>
        <taxon>Aphis</taxon>
    </lineage>
</organism>
<dbReference type="SUPFAM" id="SSF81321">
    <property type="entry name" value="Family A G protein-coupled receptor-like"/>
    <property type="match status" value="1"/>
</dbReference>
<dbReference type="GO" id="GO:0030425">
    <property type="term" value="C:dendrite"/>
    <property type="evidence" value="ECO:0007669"/>
    <property type="project" value="TreeGrafter"/>
</dbReference>
<dbReference type="Proteomes" id="UP000478052">
    <property type="component" value="Unassembled WGS sequence"/>
</dbReference>
<keyword evidence="5 10" id="KW-1133">Transmembrane helix</keyword>
<comment type="similarity">
    <text evidence="2">Belongs to the G-protein coupled receptor 1 family.</text>
</comment>
<dbReference type="PANTHER" id="PTHR24247">
    <property type="entry name" value="5-HYDROXYTRYPTAMINE RECEPTOR"/>
    <property type="match status" value="1"/>
</dbReference>
<reference evidence="12 13" key="1">
    <citation type="submission" date="2019-08" db="EMBL/GenBank/DDBJ databases">
        <title>Whole genome of Aphis craccivora.</title>
        <authorList>
            <person name="Voronova N.V."/>
            <person name="Shulinski R.S."/>
            <person name="Bandarenka Y.V."/>
            <person name="Zhorov D.G."/>
            <person name="Warner D."/>
        </authorList>
    </citation>
    <scope>NUCLEOTIDE SEQUENCE [LARGE SCALE GENOMIC DNA]</scope>
    <source>
        <strain evidence="12">180601</strain>
        <tissue evidence="12">Whole Body</tissue>
    </source>
</reference>
<evidence type="ECO:0000256" key="2">
    <source>
        <dbReference type="ARBA" id="ARBA00010663"/>
    </source>
</evidence>
<dbReference type="GO" id="GO:0007210">
    <property type="term" value="P:serotonin receptor signaling pathway"/>
    <property type="evidence" value="ECO:0007669"/>
    <property type="project" value="TreeGrafter"/>
</dbReference>
<dbReference type="GO" id="GO:0030594">
    <property type="term" value="F:neurotransmitter receptor activity"/>
    <property type="evidence" value="ECO:0007669"/>
    <property type="project" value="TreeGrafter"/>
</dbReference>
<dbReference type="InterPro" id="IPR000276">
    <property type="entry name" value="GPCR_Rhodpsn"/>
</dbReference>
<dbReference type="GO" id="GO:0051378">
    <property type="term" value="F:serotonin binding"/>
    <property type="evidence" value="ECO:0007669"/>
    <property type="project" value="TreeGrafter"/>
</dbReference>
<evidence type="ECO:0000256" key="6">
    <source>
        <dbReference type="ARBA" id="ARBA00023040"/>
    </source>
</evidence>
<dbReference type="GO" id="GO:0045202">
    <property type="term" value="C:synapse"/>
    <property type="evidence" value="ECO:0007669"/>
    <property type="project" value="GOC"/>
</dbReference>
<keyword evidence="8 12" id="KW-0675">Receptor</keyword>
<accession>A0A6G0ZHR2</accession>
<gene>
    <name evidence="12" type="ORF">FWK35_00012247</name>
</gene>
<evidence type="ECO:0000256" key="9">
    <source>
        <dbReference type="ARBA" id="ARBA00023224"/>
    </source>
</evidence>
<dbReference type="Pfam" id="PF00001">
    <property type="entry name" value="7tm_1"/>
    <property type="match status" value="1"/>
</dbReference>
<feature type="transmembrane region" description="Helical" evidence="10">
    <location>
        <begin position="102"/>
        <end position="132"/>
    </location>
</feature>
<feature type="transmembrane region" description="Helical" evidence="10">
    <location>
        <begin position="58"/>
        <end position="82"/>
    </location>
</feature>
<evidence type="ECO:0000256" key="4">
    <source>
        <dbReference type="ARBA" id="ARBA00022692"/>
    </source>
</evidence>
<dbReference type="GO" id="GO:0007268">
    <property type="term" value="P:chemical synaptic transmission"/>
    <property type="evidence" value="ECO:0007669"/>
    <property type="project" value="TreeGrafter"/>
</dbReference>
<dbReference type="GO" id="GO:0005886">
    <property type="term" value="C:plasma membrane"/>
    <property type="evidence" value="ECO:0007669"/>
    <property type="project" value="UniProtKB-SubCell"/>
</dbReference>
<evidence type="ECO:0000256" key="10">
    <source>
        <dbReference type="SAM" id="Phobius"/>
    </source>
</evidence>
<evidence type="ECO:0000256" key="1">
    <source>
        <dbReference type="ARBA" id="ARBA00004651"/>
    </source>
</evidence>
<comment type="subcellular location">
    <subcellularLocation>
        <location evidence="1">Cell membrane</location>
        <topology evidence="1">Multi-pass membrane protein</topology>
    </subcellularLocation>
</comment>
<dbReference type="GO" id="GO:0004993">
    <property type="term" value="F:G protein-coupled serotonin receptor activity"/>
    <property type="evidence" value="ECO:0007669"/>
    <property type="project" value="TreeGrafter"/>
</dbReference>
<keyword evidence="3" id="KW-1003">Cell membrane</keyword>
<feature type="domain" description="G-protein coupled receptors family 1 profile" evidence="11">
    <location>
        <begin position="1"/>
        <end position="139"/>
    </location>
</feature>
<protein>
    <submittedName>
        <fullName evidence="12">5-hydroxytryptamine receptor 2A</fullName>
    </submittedName>
</protein>
<evidence type="ECO:0000256" key="5">
    <source>
        <dbReference type="ARBA" id="ARBA00022989"/>
    </source>
</evidence>
<keyword evidence="7 10" id="KW-0472">Membrane</keyword>
<feature type="transmembrane region" description="Helical" evidence="10">
    <location>
        <begin position="15"/>
        <end position="37"/>
    </location>
</feature>
<proteinExistence type="inferred from homology"/>
<keyword evidence="13" id="KW-1185">Reference proteome</keyword>
<dbReference type="EMBL" id="VUJU01000439">
    <property type="protein sequence ID" value="KAF0770415.1"/>
    <property type="molecule type" value="Genomic_DNA"/>
</dbReference>
<dbReference type="PROSITE" id="PS50262">
    <property type="entry name" value="G_PROTEIN_RECEP_F1_2"/>
    <property type="match status" value="1"/>
</dbReference>
<evidence type="ECO:0000313" key="12">
    <source>
        <dbReference type="EMBL" id="KAF0770415.1"/>
    </source>
</evidence>
<evidence type="ECO:0000256" key="3">
    <source>
        <dbReference type="ARBA" id="ARBA00022475"/>
    </source>
</evidence>
<evidence type="ECO:0000313" key="13">
    <source>
        <dbReference type="Proteomes" id="UP000478052"/>
    </source>
</evidence>
<keyword evidence="4 10" id="KW-0812">Transmembrane</keyword>
<evidence type="ECO:0000256" key="7">
    <source>
        <dbReference type="ARBA" id="ARBA00023136"/>
    </source>
</evidence>
<dbReference type="AlphaFoldDB" id="A0A6G0ZHR2"/>
<comment type="caution">
    <text evidence="12">The sequence shown here is derived from an EMBL/GenBank/DDBJ whole genome shotgun (WGS) entry which is preliminary data.</text>
</comment>
<keyword evidence="9" id="KW-0807">Transducer</keyword>
<dbReference type="PRINTS" id="PR00237">
    <property type="entry name" value="GPCRRHODOPSN"/>
</dbReference>